<evidence type="ECO:0000256" key="6">
    <source>
        <dbReference type="HAMAP-Rule" id="MF_00265"/>
    </source>
</evidence>
<dbReference type="InterPro" id="IPR002716">
    <property type="entry name" value="PIN_dom"/>
</dbReference>
<evidence type="ECO:0000313" key="9">
    <source>
        <dbReference type="Proteomes" id="UP000008366"/>
    </source>
</evidence>
<keyword evidence="3 6" id="KW-0479">Metal-binding</keyword>
<keyword evidence="4 6" id="KW-0378">Hydrolase</keyword>
<evidence type="ECO:0000256" key="1">
    <source>
        <dbReference type="ARBA" id="ARBA00022649"/>
    </source>
</evidence>
<evidence type="ECO:0000256" key="4">
    <source>
        <dbReference type="ARBA" id="ARBA00022801"/>
    </source>
</evidence>
<keyword evidence="5 6" id="KW-0460">Magnesium</keyword>
<dbReference type="AlphaFoldDB" id="K6WQ77"/>
<dbReference type="EC" id="3.1.-.-" evidence="6"/>
<dbReference type="GO" id="GO:0004540">
    <property type="term" value="F:RNA nuclease activity"/>
    <property type="evidence" value="ECO:0007669"/>
    <property type="project" value="InterPro"/>
</dbReference>
<evidence type="ECO:0000256" key="2">
    <source>
        <dbReference type="ARBA" id="ARBA00022722"/>
    </source>
</evidence>
<gene>
    <name evidence="6" type="primary">vapC</name>
    <name evidence="8" type="ORF">KILIM_030_00130</name>
</gene>
<dbReference type="GO" id="GO:0045926">
    <property type="term" value="P:negative regulation of growth"/>
    <property type="evidence" value="ECO:0007669"/>
    <property type="project" value="UniProtKB-ARBA"/>
</dbReference>
<comment type="cofactor">
    <cofactor evidence="6">
        <name>Mg(2+)</name>
        <dbReference type="ChEBI" id="CHEBI:18420"/>
    </cofactor>
</comment>
<dbReference type="GO" id="GO:0016788">
    <property type="term" value="F:hydrolase activity, acting on ester bonds"/>
    <property type="evidence" value="ECO:0007669"/>
    <property type="project" value="InterPro"/>
</dbReference>
<feature type="domain" description="PIN" evidence="7">
    <location>
        <begin position="3"/>
        <end position="133"/>
    </location>
</feature>
<comment type="caution">
    <text evidence="8">The sequence shown here is derived from an EMBL/GenBank/DDBJ whole genome shotgun (WGS) entry which is preliminary data.</text>
</comment>
<keyword evidence="2 6" id="KW-0540">Nuclease</keyword>
<dbReference type="Gene3D" id="3.40.50.1010">
    <property type="entry name" value="5'-nuclease"/>
    <property type="match status" value="1"/>
</dbReference>
<dbReference type="Pfam" id="PF01850">
    <property type="entry name" value="PIN"/>
    <property type="match status" value="1"/>
</dbReference>
<evidence type="ECO:0000256" key="3">
    <source>
        <dbReference type="ARBA" id="ARBA00022723"/>
    </source>
</evidence>
<dbReference type="OrthoDB" id="556169at2"/>
<dbReference type="eggNOG" id="COG1848">
    <property type="taxonomic scope" value="Bacteria"/>
</dbReference>
<dbReference type="HAMAP" id="MF_00265">
    <property type="entry name" value="VapC_Nob1"/>
    <property type="match status" value="1"/>
</dbReference>
<dbReference type="STRING" id="1184609.KILIM_030_00130"/>
<keyword evidence="9" id="KW-1185">Reference proteome</keyword>
<dbReference type="EMBL" id="BAHD01000030">
    <property type="protein sequence ID" value="GAB95971.1"/>
    <property type="molecule type" value="Genomic_DNA"/>
</dbReference>
<protein>
    <recommendedName>
        <fullName evidence="6">Ribonuclease VapC</fullName>
        <shortName evidence="6">RNase VapC</shortName>
        <ecNumber evidence="6">3.1.-.-</ecNumber>
    </recommendedName>
    <alternativeName>
        <fullName evidence="6">Toxin VapC</fullName>
    </alternativeName>
</protein>
<evidence type="ECO:0000313" key="8">
    <source>
        <dbReference type="EMBL" id="GAB95971.1"/>
    </source>
</evidence>
<dbReference type="InterPro" id="IPR006226">
    <property type="entry name" value="Mtu_PIN"/>
</dbReference>
<name>K6WQ77_9MICO</name>
<keyword evidence="6" id="KW-0800">Toxin</keyword>
<dbReference type="CDD" id="cd18678">
    <property type="entry name" value="PIN_MtVapC25_VapC33-like"/>
    <property type="match status" value="1"/>
</dbReference>
<dbReference type="GO" id="GO:0000287">
    <property type="term" value="F:magnesium ion binding"/>
    <property type="evidence" value="ECO:0007669"/>
    <property type="project" value="UniProtKB-UniRule"/>
</dbReference>
<feature type="binding site" evidence="6">
    <location>
        <position position="108"/>
    </location>
    <ligand>
        <name>Mg(2+)</name>
        <dbReference type="ChEBI" id="CHEBI:18420"/>
    </ligand>
</feature>
<reference evidence="8 9" key="1">
    <citation type="submission" date="2012-08" db="EMBL/GenBank/DDBJ databases">
        <title>Whole genome shotgun sequence of Kineosphaera limosa NBRC 100340.</title>
        <authorList>
            <person name="Yoshida I."/>
            <person name="Isaki S."/>
            <person name="Hosoyama A."/>
            <person name="Tsuchikane K."/>
            <person name="Katsumata H."/>
            <person name="Ando Y."/>
            <person name="Ohji S."/>
            <person name="Hamada M."/>
            <person name="Tamura T."/>
            <person name="Yamazoe A."/>
            <person name="Yamazaki S."/>
            <person name="Fujita N."/>
        </authorList>
    </citation>
    <scope>NUCLEOTIDE SEQUENCE [LARGE SCALE GENOMIC DNA]</scope>
    <source>
        <strain evidence="8 9">NBRC 100340</strain>
    </source>
</reference>
<evidence type="ECO:0000256" key="5">
    <source>
        <dbReference type="ARBA" id="ARBA00022842"/>
    </source>
</evidence>
<dbReference type="Proteomes" id="UP000008366">
    <property type="component" value="Unassembled WGS sequence"/>
</dbReference>
<dbReference type="SUPFAM" id="SSF88723">
    <property type="entry name" value="PIN domain-like"/>
    <property type="match status" value="1"/>
</dbReference>
<evidence type="ECO:0000259" key="7">
    <source>
        <dbReference type="Pfam" id="PF01850"/>
    </source>
</evidence>
<keyword evidence="1 6" id="KW-1277">Toxin-antitoxin system</keyword>
<organism evidence="8 9">
    <name type="scientific">Kineosphaera limosa NBRC 100340</name>
    <dbReference type="NCBI Taxonomy" id="1184609"/>
    <lineage>
        <taxon>Bacteria</taxon>
        <taxon>Bacillati</taxon>
        <taxon>Actinomycetota</taxon>
        <taxon>Actinomycetes</taxon>
        <taxon>Micrococcales</taxon>
        <taxon>Dermatophilaceae</taxon>
        <taxon>Kineosphaera</taxon>
    </lineage>
</organism>
<sequence>MKVVDANVLLYAINADSAHHVDSRRWLDRSLRGADTVGFTWLALTAFVRISTKVGLFPAPLTAAEAMDQVRGWLDAPGAAVVEPTGQHVAVLERLLRQVGTGGNLVSDAHLAAVAIEHRADVVSYDANFGRFPELRWHRPSDLLENDPA</sequence>
<accession>K6WQ77</accession>
<dbReference type="GO" id="GO:0090729">
    <property type="term" value="F:toxin activity"/>
    <property type="evidence" value="ECO:0007669"/>
    <property type="project" value="UniProtKB-KW"/>
</dbReference>
<comment type="function">
    <text evidence="6">Toxic component of a toxin-antitoxin (TA) system. An RNase.</text>
</comment>
<feature type="binding site" evidence="6">
    <location>
        <position position="5"/>
    </location>
    <ligand>
        <name>Mg(2+)</name>
        <dbReference type="ChEBI" id="CHEBI:18420"/>
    </ligand>
</feature>
<dbReference type="RefSeq" id="WP_006592503.1">
    <property type="nucleotide sequence ID" value="NZ_BAHD01000030.1"/>
</dbReference>
<proteinExistence type="inferred from homology"/>
<dbReference type="NCBIfam" id="TIGR00028">
    <property type="entry name" value="Mtu_PIN_fam"/>
    <property type="match status" value="1"/>
</dbReference>
<dbReference type="InterPro" id="IPR022907">
    <property type="entry name" value="VapC_family"/>
</dbReference>
<dbReference type="InterPro" id="IPR029060">
    <property type="entry name" value="PIN-like_dom_sf"/>
</dbReference>
<comment type="similarity">
    <text evidence="6">Belongs to the PINc/VapC protein family.</text>
</comment>